<name>A0A3G9J1Y9_9BACL</name>
<dbReference type="RefSeq" id="WP_164523057.1">
    <property type="nucleotide sequence ID" value="NZ_AP019308.1"/>
</dbReference>
<comment type="similarity">
    <text evidence="1">Belongs to the peptidase A24 family.</text>
</comment>
<accession>A0A3G9J1Y9</accession>
<dbReference type="PANTHER" id="PTHR30487:SF0">
    <property type="entry name" value="PREPILIN LEADER PEPTIDASE_N-METHYLTRANSFERASE-RELATED"/>
    <property type="match status" value="1"/>
</dbReference>
<dbReference type="EMBL" id="AP019308">
    <property type="protein sequence ID" value="BBH24776.1"/>
    <property type="molecule type" value="Genomic_DNA"/>
</dbReference>
<dbReference type="Gene3D" id="1.20.120.1220">
    <property type="match status" value="1"/>
</dbReference>
<dbReference type="Pfam" id="PF01478">
    <property type="entry name" value="Peptidase_A24"/>
    <property type="match status" value="1"/>
</dbReference>
<dbReference type="KEGG" id="pbk:Back11_61210"/>
<dbReference type="InterPro" id="IPR050882">
    <property type="entry name" value="Prepilin_peptidase/N-MTase"/>
</dbReference>
<proteinExistence type="inferred from homology"/>
<keyword evidence="3" id="KW-1185">Reference proteome</keyword>
<protein>
    <submittedName>
        <fullName evidence="2">Uncharacterized protein</fullName>
    </submittedName>
</protein>
<dbReference type="PANTHER" id="PTHR30487">
    <property type="entry name" value="TYPE 4 PREPILIN-LIKE PROTEINS LEADER PEPTIDE-PROCESSING ENZYME"/>
    <property type="match status" value="1"/>
</dbReference>
<evidence type="ECO:0000313" key="3">
    <source>
        <dbReference type="Proteomes" id="UP000275368"/>
    </source>
</evidence>
<reference evidence="2 3" key="1">
    <citation type="submission" date="2018-11" db="EMBL/GenBank/DDBJ databases">
        <title>Complete genome sequence of Paenibacillus baekrokdamisoli strain KCTC 33723.</title>
        <authorList>
            <person name="Kang S.W."/>
            <person name="Lee K.C."/>
            <person name="Kim K.K."/>
            <person name="Kim J.S."/>
            <person name="Kim D.S."/>
            <person name="Ko S.H."/>
            <person name="Yang S.H."/>
            <person name="Lee J.S."/>
        </authorList>
    </citation>
    <scope>NUCLEOTIDE SEQUENCE [LARGE SCALE GENOMIC DNA]</scope>
    <source>
        <strain evidence="2 3">KCTC 33723</strain>
    </source>
</reference>
<evidence type="ECO:0000256" key="1">
    <source>
        <dbReference type="ARBA" id="ARBA00005801"/>
    </source>
</evidence>
<evidence type="ECO:0000313" key="2">
    <source>
        <dbReference type="EMBL" id="BBH24776.1"/>
    </source>
</evidence>
<dbReference type="Proteomes" id="UP000275368">
    <property type="component" value="Chromosome"/>
</dbReference>
<dbReference type="GO" id="GO:0005886">
    <property type="term" value="C:plasma membrane"/>
    <property type="evidence" value="ECO:0007669"/>
    <property type="project" value="TreeGrafter"/>
</dbReference>
<sequence>MAVTVSIGASALLLLLAFINDVRRMKIPNSLTVTFVIMGIGYHSVNAGLAGSSYSLLGAAAGFIPLLVLYALKGIGAGDVKLFAALGSWMGAITVFQVLAYAIFYAGAVGVFLLFVNGSFGRRIWMGILTMMVPGTESKREVLLAWNKNGLRFPFMIAVVPAALTVWYITYM</sequence>
<dbReference type="GO" id="GO:0004190">
    <property type="term" value="F:aspartic-type endopeptidase activity"/>
    <property type="evidence" value="ECO:0007669"/>
    <property type="project" value="InterPro"/>
</dbReference>
<gene>
    <name evidence="2" type="ORF">Back11_61210</name>
</gene>
<dbReference type="AlphaFoldDB" id="A0A3G9J1Y9"/>
<organism evidence="2 3">
    <name type="scientific">Paenibacillus baekrokdamisoli</name>
    <dbReference type="NCBI Taxonomy" id="1712516"/>
    <lineage>
        <taxon>Bacteria</taxon>
        <taxon>Bacillati</taxon>
        <taxon>Bacillota</taxon>
        <taxon>Bacilli</taxon>
        <taxon>Bacillales</taxon>
        <taxon>Paenibacillaceae</taxon>
        <taxon>Paenibacillus</taxon>
    </lineage>
</organism>
<dbReference type="GO" id="GO:0006465">
    <property type="term" value="P:signal peptide processing"/>
    <property type="evidence" value="ECO:0007669"/>
    <property type="project" value="TreeGrafter"/>
</dbReference>
<dbReference type="InterPro" id="IPR000045">
    <property type="entry name" value="Prepilin_IV_endopep_pep"/>
</dbReference>